<comment type="function">
    <text evidence="2 6">PPIases accelerate the folding of proteins. It catalyzes the cis-trans isomerization of proline imidic peptide bonds in oligopeptides.</text>
</comment>
<dbReference type="GO" id="GO:0003755">
    <property type="term" value="F:peptidyl-prolyl cis-trans isomerase activity"/>
    <property type="evidence" value="ECO:0000318"/>
    <property type="project" value="GO_Central"/>
</dbReference>
<evidence type="ECO:0000256" key="3">
    <source>
        <dbReference type="ARBA" id="ARBA00023110"/>
    </source>
</evidence>
<dbReference type="EC" id="5.2.1.8" evidence="6"/>
<dbReference type="PIRSF" id="PIRSF001467">
    <property type="entry name" value="Peptidylpro_ismrse"/>
    <property type="match status" value="1"/>
</dbReference>
<dbReference type="FunFam" id="2.40.100.10:FF:000008">
    <property type="entry name" value="Peptidyl-prolyl cis-trans isomerase"/>
    <property type="match status" value="1"/>
</dbReference>
<dbReference type="RefSeq" id="XP_011388102.1">
    <property type="nucleotide sequence ID" value="XM_011389800.1"/>
</dbReference>
<proteinExistence type="inferred from homology"/>
<organism evidence="8 9">
    <name type="scientific">Mycosarcoma maydis</name>
    <name type="common">Corn smut fungus</name>
    <name type="synonym">Ustilago maydis</name>
    <dbReference type="NCBI Taxonomy" id="5270"/>
    <lineage>
        <taxon>Eukaryota</taxon>
        <taxon>Fungi</taxon>
        <taxon>Dikarya</taxon>
        <taxon>Basidiomycota</taxon>
        <taxon>Ustilaginomycotina</taxon>
        <taxon>Ustilaginomycetes</taxon>
        <taxon>Ustilaginales</taxon>
        <taxon>Ustilaginaceae</taxon>
        <taxon>Mycosarcoma</taxon>
    </lineage>
</organism>
<reference evidence="8 9" key="1">
    <citation type="journal article" date="2006" name="Nature">
        <title>Insights from the genome of the biotrophic fungal plant pathogen Ustilago maydis.</title>
        <authorList>
            <person name="Kamper J."/>
            <person name="Kahmann R."/>
            <person name="Bolker M."/>
            <person name="Ma L.J."/>
            <person name="Brefort T."/>
            <person name="Saville B.J."/>
            <person name="Banuett F."/>
            <person name="Kronstad J.W."/>
            <person name="Gold S.E."/>
            <person name="Muller O."/>
            <person name="Perlin M.H."/>
            <person name="Wosten H.A."/>
            <person name="de Vries R."/>
            <person name="Ruiz-Herrera J."/>
            <person name="Reynaga-Pena C.G."/>
            <person name="Snetselaar K."/>
            <person name="McCann M."/>
            <person name="Perez-Martin J."/>
            <person name="Feldbrugge M."/>
            <person name="Basse C.W."/>
            <person name="Steinberg G."/>
            <person name="Ibeas J.I."/>
            <person name="Holloman W."/>
            <person name="Guzman P."/>
            <person name="Farman M."/>
            <person name="Stajich J.E."/>
            <person name="Sentandreu R."/>
            <person name="Gonzalez-Prieto J.M."/>
            <person name="Kennell J.C."/>
            <person name="Molina L."/>
            <person name="Schirawski J."/>
            <person name="Mendoza-Mendoza A."/>
            <person name="Greilinger D."/>
            <person name="Munch K."/>
            <person name="Rossel N."/>
            <person name="Scherer M."/>
            <person name="Vranes M."/>
            <person name="Ladendorf O."/>
            <person name="Vincon V."/>
            <person name="Fuchs U."/>
            <person name="Sandrock B."/>
            <person name="Meng S."/>
            <person name="Ho E.C."/>
            <person name="Cahill M.J."/>
            <person name="Boyce K.J."/>
            <person name="Klose J."/>
            <person name="Klosterman S.J."/>
            <person name="Deelstra H.J."/>
            <person name="Ortiz-Castellanos L."/>
            <person name="Li W."/>
            <person name="Sanchez-Alonso P."/>
            <person name="Schreier P.H."/>
            <person name="Hauser-Hahn I."/>
            <person name="Vaupel M."/>
            <person name="Koopmann E."/>
            <person name="Friedrich G."/>
            <person name="Voss H."/>
            <person name="Schluter T."/>
            <person name="Margolis J."/>
            <person name="Platt D."/>
            <person name="Swimmer C."/>
            <person name="Gnirke A."/>
            <person name="Chen F."/>
            <person name="Vysotskaia V."/>
            <person name="Mannhaupt G."/>
            <person name="Guldener U."/>
            <person name="Munsterkotter M."/>
            <person name="Haase D."/>
            <person name="Oesterheld M."/>
            <person name="Mewes H.W."/>
            <person name="Mauceli E.W."/>
            <person name="DeCaprio D."/>
            <person name="Wade C.M."/>
            <person name="Butler J."/>
            <person name="Young S."/>
            <person name="Jaffe D.B."/>
            <person name="Calvo S."/>
            <person name="Nusbaum C."/>
            <person name="Galagan J."/>
            <person name="Birren B.W."/>
        </authorList>
    </citation>
    <scope>NUCLEOTIDE SEQUENCE [LARGE SCALE GENOMIC DNA]</scope>
    <source>
        <strain evidence="9">DSM 14603 / FGSC 9021 / UM521</strain>
    </source>
</reference>
<dbReference type="InterPro" id="IPR024936">
    <property type="entry name" value="Cyclophilin-type_PPIase"/>
</dbReference>
<dbReference type="GO" id="GO:0071013">
    <property type="term" value="C:catalytic step 2 spliceosome"/>
    <property type="evidence" value="ECO:0000318"/>
    <property type="project" value="GO_Central"/>
</dbReference>
<evidence type="ECO:0000256" key="5">
    <source>
        <dbReference type="ARBA" id="ARBA00038147"/>
    </source>
</evidence>
<sequence length="161" mass="17420">MSIPGKDSGAVVLETSMGRIVLELYWKHAPRTCANFYQLAKQGFYDGIIFHRVISDFMIQGGDPTGTGSGGTSIYGGLFEDELHPELRFVGAGILASANAGPNTNRSQFFITLAPTPFLDGKHTIFGRVSDGLSAVREIGAAETQDDRPREEIKIVKAMVI</sequence>
<protein>
    <recommendedName>
        <fullName evidence="6">Peptidyl-prolyl cis-trans isomerase</fullName>
        <shortName evidence="6">PPIase</shortName>
        <ecNumber evidence="6">5.2.1.8</ecNumber>
    </recommendedName>
</protein>
<dbReference type="EMBL" id="CM003142">
    <property type="protein sequence ID" value="KIS70331.1"/>
    <property type="molecule type" value="Genomic_DNA"/>
</dbReference>
<dbReference type="PRINTS" id="PR00153">
    <property type="entry name" value="CSAPPISMRASE"/>
</dbReference>
<evidence type="ECO:0000256" key="4">
    <source>
        <dbReference type="ARBA" id="ARBA00023235"/>
    </source>
</evidence>
<evidence type="ECO:0000256" key="2">
    <source>
        <dbReference type="ARBA" id="ARBA00002388"/>
    </source>
</evidence>
<dbReference type="GO" id="GO:0006457">
    <property type="term" value="P:protein folding"/>
    <property type="evidence" value="ECO:0000318"/>
    <property type="project" value="GO_Central"/>
</dbReference>
<dbReference type="KEGG" id="uma:UMAG_11882"/>
<dbReference type="OrthoDB" id="271386at2759"/>
<evidence type="ECO:0000259" key="7">
    <source>
        <dbReference type="PROSITE" id="PS50072"/>
    </source>
</evidence>
<dbReference type="PROSITE" id="PS50072">
    <property type="entry name" value="CSA_PPIASE_2"/>
    <property type="match status" value="1"/>
</dbReference>
<dbReference type="GeneID" id="23567700"/>
<gene>
    <name evidence="8" type="ORF">UMAG_11882</name>
</gene>
<dbReference type="Pfam" id="PF00160">
    <property type="entry name" value="Pro_isomerase"/>
    <property type="match status" value="1"/>
</dbReference>
<dbReference type="PANTHER" id="PTHR45625:SF4">
    <property type="entry name" value="PEPTIDYLPROLYL ISOMERASE DOMAIN AND WD REPEAT-CONTAINING PROTEIN 1"/>
    <property type="match status" value="1"/>
</dbReference>
<dbReference type="PANTHER" id="PTHR45625">
    <property type="entry name" value="PEPTIDYL-PROLYL CIS-TRANS ISOMERASE-RELATED"/>
    <property type="match status" value="1"/>
</dbReference>
<dbReference type="GO" id="GO:0000398">
    <property type="term" value="P:mRNA splicing, via spliceosome"/>
    <property type="evidence" value="ECO:0000318"/>
    <property type="project" value="GO_Central"/>
</dbReference>
<dbReference type="STRING" id="237631.A0A0D1E3E0"/>
<dbReference type="AlphaFoldDB" id="A0A0D1E3E0"/>
<comment type="catalytic activity">
    <reaction evidence="1 6">
        <text>[protein]-peptidylproline (omega=180) = [protein]-peptidylproline (omega=0)</text>
        <dbReference type="Rhea" id="RHEA:16237"/>
        <dbReference type="Rhea" id="RHEA-COMP:10747"/>
        <dbReference type="Rhea" id="RHEA-COMP:10748"/>
        <dbReference type="ChEBI" id="CHEBI:83833"/>
        <dbReference type="ChEBI" id="CHEBI:83834"/>
        <dbReference type="EC" id="5.2.1.8"/>
    </reaction>
</comment>
<keyword evidence="4 6" id="KW-0413">Isomerase</keyword>
<dbReference type="InterPro" id="IPR002130">
    <property type="entry name" value="Cyclophilin-type_PPIase_dom"/>
</dbReference>
<dbReference type="InterPro" id="IPR029000">
    <property type="entry name" value="Cyclophilin-like_dom_sf"/>
</dbReference>
<comment type="similarity">
    <text evidence="5">Belongs to the cyclophilin-type PPIase family. PPIL1 subfamily.</text>
</comment>
<dbReference type="VEuPathDB" id="FungiDB:UMAG_11882"/>
<keyword evidence="3 6" id="KW-0697">Rotamase</keyword>
<dbReference type="InterPro" id="IPR044666">
    <property type="entry name" value="Cyclophilin_A-like"/>
</dbReference>
<evidence type="ECO:0000313" key="9">
    <source>
        <dbReference type="Proteomes" id="UP000000561"/>
    </source>
</evidence>
<dbReference type="FunCoup" id="A0A0D1E3E0">
    <property type="interactions" value="549"/>
</dbReference>
<keyword evidence="9" id="KW-1185">Reference proteome</keyword>
<evidence type="ECO:0000256" key="1">
    <source>
        <dbReference type="ARBA" id="ARBA00000971"/>
    </source>
</evidence>
<feature type="domain" description="PPIase cyclophilin-type" evidence="7">
    <location>
        <begin position="14"/>
        <end position="160"/>
    </location>
</feature>
<evidence type="ECO:0000313" key="8">
    <source>
        <dbReference type="EMBL" id="KIS70331.1"/>
    </source>
</evidence>
<dbReference type="Gene3D" id="2.40.100.10">
    <property type="entry name" value="Cyclophilin-like"/>
    <property type="match status" value="1"/>
</dbReference>
<dbReference type="Proteomes" id="UP000000561">
    <property type="component" value="Chromosome 3"/>
</dbReference>
<dbReference type="SUPFAM" id="SSF50891">
    <property type="entry name" value="Cyclophilin-like"/>
    <property type="match status" value="1"/>
</dbReference>
<dbReference type="InParanoid" id="A0A0D1E3E0"/>
<name>A0A0D1E3E0_MYCMD</name>
<accession>A0A0D1E3E0</accession>
<evidence type="ECO:0000256" key="6">
    <source>
        <dbReference type="RuleBase" id="RU363019"/>
    </source>
</evidence>